<sequence>MDNPYDTPDKYVVSSSMFSIYDDDNLLEVRRYNKCFYIKVAPEYLEDSPALKHEYLRFLKAERAEAVSDGSVDLEDFYDWALTPCLQLFKDNAPEPEQKLVKLSLHDYYHPETFHYRLHAVADKIIPVVNPKADYFLPPGVSLDPSILHPSWPIYTDSEVFLDITKPSQAMCPSPSIVVVRNSHDKRVKCFFKSCNDGDINRAVREVENHRKLTEANLAPDVRVCRVQGVVKDDWDRVMGLLLSYIDCGYVNLACAVYGDTRDGLKHKWVEQVKETLAQLHGAGLVWGDATPDNVLIGKSDGGDEDAETEEAEKGDAEIGDAEYWDPENKDAWLVDFGGGYTQGFVDKDIAGTVEGDLQGLDNIIKYVFEGQEDGGEEKESLHQDILS</sequence>
<accession>A0A8T9BAQ2</accession>
<dbReference type="SUPFAM" id="SSF56112">
    <property type="entry name" value="Protein kinase-like (PK-like)"/>
    <property type="match status" value="1"/>
</dbReference>
<dbReference type="EMBL" id="QGMF01000346">
    <property type="protein sequence ID" value="TVY16606.1"/>
    <property type="molecule type" value="Genomic_DNA"/>
</dbReference>
<proteinExistence type="predicted"/>
<organism evidence="2 3">
    <name type="scientific">Lachnellula arida</name>
    <dbReference type="NCBI Taxonomy" id="1316785"/>
    <lineage>
        <taxon>Eukaryota</taxon>
        <taxon>Fungi</taxon>
        <taxon>Dikarya</taxon>
        <taxon>Ascomycota</taxon>
        <taxon>Pezizomycotina</taxon>
        <taxon>Leotiomycetes</taxon>
        <taxon>Helotiales</taxon>
        <taxon>Lachnaceae</taxon>
        <taxon>Lachnellula</taxon>
    </lineage>
</organism>
<dbReference type="OrthoDB" id="4062651at2759"/>
<evidence type="ECO:0000313" key="2">
    <source>
        <dbReference type="EMBL" id="TVY16606.1"/>
    </source>
</evidence>
<evidence type="ECO:0000313" key="3">
    <source>
        <dbReference type="Proteomes" id="UP000469559"/>
    </source>
</evidence>
<comment type="caution">
    <text evidence="2">The sequence shown here is derived from an EMBL/GenBank/DDBJ whole genome shotgun (WGS) entry which is preliminary data.</text>
</comment>
<dbReference type="Proteomes" id="UP000469559">
    <property type="component" value="Unassembled WGS sequence"/>
</dbReference>
<protein>
    <recommendedName>
        <fullName evidence="4">Protein kinase domain-containing protein</fullName>
    </recommendedName>
</protein>
<keyword evidence="3" id="KW-1185">Reference proteome</keyword>
<dbReference type="Gene3D" id="1.10.510.10">
    <property type="entry name" value="Transferase(Phosphotransferase) domain 1"/>
    <property type="match status" value="1"/>
</dbReference>
<feature type="region of interest" description="Disordered" evidence="1">
    <location>
        <begin position="297"/>
        <end position="317"/>
    </location>
</feature>
<reference evidence="2 3" key="1">
    <citation type="submission" date="2018-05" db="EMBL/GenBank/DDBJ databases">
        <title>Whole genome sequencing for identification of molecular markers to develop diagnostic detection tools for the regulated plant pathogen Lachnellula willkommii.</title>
        <authorList>
            <person name="Giroux E."/>
            <person name="Bilodeau G."/>
        </authorList>
    </citation>
    <scope>NUCLEOTIDE SEQUENCE [LARGE SCALE GENOMIC DNA]</scope>
    <source>
        <strain evidence="2 3">CBS 203.66</strain>
    </source>
</reference>
<evidence type="ECO:0008006" key="4">
    <source>
        <dbReference type="Google" id="ProtNLM"/>
    </source>
</evidence>
<dbReference type="AlphaFoldDB" id="A0A8T9BAQ2"/>
<name>A0A8T9BAQ2_9HELO</name>
<gene>
    <name evidence="2" type="ORF">LARI1_G007439</name>
</gene>
<evidence type="ECO:0000256" key="1">
    <source>
        <dbReference type="SAM" id="MobiDB-lite"/>
    </source>
</evidence>
<dbReference type="InterPro" id="IPR011009">
    <property type="entry name" value="Kinase-like_dom_sf"/>
</dbReference>